<accession>A0A415MEW3</accession>
<dbReference type="Proteomes" id="UP000285201">
    <property type="component" value="Unassembled WGS sequence"/>
</dbReference>
<reference evidence="1 2" key="1">
    <citation type="submission" date="2018-08" db="EMBL/GenBank/DDBJ databases">
        <title>A genome reference for cultivated species of the human gut microbiota.</title>
        <authorList>
            <person name="Zou Y."/>
            <person name="Xue W."/>
            <person name="Luo G."/>
        </authorList>
    </citation>
    <scope>NUCLEOTIDE SEQUENCE [LARGE SCALE GENOMIC DNA]</scope>
    <source>
        <strain evidence="1 2">AF36-7BH</strain>
    </source>
</reference>
<comment type="caution">
    <text evidence="1">The sequence shown here is derived from an EMBL/GenBank/DDBJ whole genome shotgun (WGS) entry which is preliminary data.</text>
</comment>
<name>A0A415MEW3_9FIRM</name>
<protein>
    <submittedName>
        <fullName evidence="1">Uncharacterized protein</fullName>
    </submittedName>
</protein>
<dbReference type="EMBL" id="QROY01000002">
    <property type="protein sequence ID" value="RHL71139.1"/>
    <property type="molecule type" value="Genomic_DNA"/>
</dbReference>
<proteinExistence type="predicted"/>
<gene>
    <name evidence="1" type="ORF">DW007_03045</name>
</gene>
<organism evidence="1 2">
    <name type="scientific">Lachnospira eligens</name>
    <dbReference type="NCBI Taxonomy" id="39485"/>
    <lineage>
        <taxon>Bacteria</taxon>
        <taxon>Bacillati</taxon>
        <taxon>Bacillota</taxon>
        <taxon>Clostridia</taxon>
        <taxon>Lachnospirales</taxon>
        <taxon>Lachnospiraceae</taxon>
        <taxon>Lachnospira</taxon>
    </lineage>
</organism>
<dbReference type="RefSeq" id="WP_118370110.1">
    <property type="nucleotide sequence ID" value="NZ_QROY01000002.1"/>
</dbReference>
<dbReference type="AlphaFoldDB" id="A0A415MEW3"/>
<evidence type="ECO:0000313" key="2">
    <source>
        <dbReference type="Proteomes" id="UP000285201"/>
    </source>
</evidence>
<evidence type="ECO:0000313" key="1">
    <source>
        <dbReference type="EMBL" id="RHL71139.1"/>
    </source>
</evidence>
<sequence>MVQPTSGFHVYSDLNTWIDFMIVIDIYENFSKAEKIIREAEETYWTDEDAYSETMADWIGSKLEDNNISFEIFFKDEDEESD</sequence>